<dbReference type="InterPro" id="IPR036188">
    <property type="entry name" value="FAD/NAD-bd_sf"/>
</dbReference>
<dbReference type="PANTHER" id="PTHR42685">
    <property type="entry name" value="GERANYLGERANYL DIPHOSPHATE REDUCTASE"/>
    <property type="match status" value="1"/>
</dbReference>
<keyword evidence="2" id="KW-1185">Reference proteome</keyword>
<reference evidence="1" key="1">
    <citation type="submission" date="2016-05" db="EMBL/GenBank/DDBJ databases">
        <title>Microbial consortia oxidize butane by reversing methanogenesis.</title>
        <authorList>
            <person name="Laso-Perez R."/>
            <person name="Richter M."/>
            <person name="Wegener G."/>
            <person name="Musat F."/>
        </authorList>
    </citation>
    <scope>NUCLEOTIDE SEQUENCE [LARGE SCALE GENOMIC DNA]</scope>
    <source>
        <strain evidence="1">BOX2</strain>
    </source>
</reference>
<dbReference type="PRINTS" id="PR00411">
    <property type="entry name" value="PNDRDTASEI"/>
</dbReference>
<dbReference type="SUPFAM" id="SSF51905">
    <property type="entry name" value="FAD/NAD(P)-binding domain"/>
    <property type="match status" value="1"/>
</dbReference>
<dbReference type="PANTHER" id="PTHR42685:SF18">
    <property type="entry name" value="DIGERANYLGERANYLGLYCEROPHOSPHOLIPID REDUCTASE"/>
    <property type="match status" value="1"/>
</dbReference>
<evidence type="ECO:0000313" key="2">
    <source>
        <dbReference type="Proteomes" id="UP000186940"/>
    </source>
</evidence>
<sequence length="385" mass="41433">MKNECDILVIGAGFAGLSAAISASRAGAKTLIVAPSLAKTIPGGEVGLDLLGIGPKTAAAFKEVTGSFPPYYIETYGFKYISPEGKTFTDRSEEVRGWTLMTTEATEILFKKAIVEGSDYINASVIDFIINSGSVDGVILDDGRSIQSKVVICACGYNPQLIQKLGVAPPKDSLFALQTLLDMKKEGDEHLLFTFFCGKRWSNSLGGFLMPVSKKRAVLAIGVKSRGDAHSYLLRVIREHPVISRQVEWNPGRMHGGVISLGLAERSYGNGFLLAGDAAGHFRPIGGVGSGNALLFGRMAGTIAAEAVHEDDVSSNRLKAFEEAWMATLEGQSLIQMFPYSEIMRNADDRVLEDAFSGFEGRKISKTFYLELIAAISGESKIKEG</sequence>
<dbReference type="EMBL" id="LYOS01000005">
    <property type="protein sequence ID" value="OFV67274.1"/>
    <property type="molecule type" value="Genomic_DNA"/>
</dbReference>
<organism evidence="1 2">
    <name type="scientific">Candidatus Syntropharchaeum caldarium</name>
    <dbReference type="NCBI Taxonomy" id="1838285"/>
    <lineage>
        <taxon>Archaea</taxon>
        <taxon>Methanobacteriati</taxon>
        <taxon>Methanobacteriota</taxon>
        <taxon>Stenosarchaea group</taxon>
        <taxon>Methanomicrobia</taxon>
        <taxon>Methanosarcinales</taxon>
        <taxon>ANME-2 cluster</taxon>
        <taxon>Candidatus Syntropharchaeum</taxon>
    </lineage>
</organism>
<dbReference type="STRING" id="1838285.SCAL_001543"/>
<name>A0A1F2P813_9EURY</name>
<dbReference type="Proteomes" id="UP000186940">
    <property type="component" value="Unassembled WGS sequence"/>
</dbReference>
<accession>A0A1F2P813</accession>
<evidence type="ECO:0000313" key="1">
    <source>
        <dbReference type="EMBL" id="OFV67274.1"/>
    </source>
</evidence>
<dbReference type="AlphaFoldDB" id="A0A1F2P813"/>
<dbReference type="PRINTS" id="PR00368">
    <property type="entry name" value="FADPNR"/>
</dbReference>
<dbReference type="Gene3D" id="3.50.50.60">
    <property type="entry name" value="FAD/NAD(P)-binding domain"/>
    <property type="match status" value="1"/>
</dbReference>
<proteinExistence type="predicted"/>
<protein>
    <submittedName>
        <fullName evidence="1">Geranylgeranyl reductase</fullName>
    </submittedName>
</protein>
<dbReference type="Pfam" id="PF12831">
    <property type="entry name" value="FAD_oxidored"/>
    <property type="match status" value="1"/>
</dbReference>
<gene>
    <name evidence="1" type="ORF">SCAL_001543</name>
</gene>
<dbReference type="InterPro" id="IPR050407">
    <property type="entry name" value="Geranylgeranyl_reductase"/>
</dbReference>
<comment type="caution">
    <text evidence="1">The sequence shown here is derived from an EMBL/GenBank/DDBJ whole genome shotgun (WGS) entry which is preliminary data.</text>
</comment>